<dbReference type="PANTHER" id="PTHR10037">
    <property type="entry name" value="VOLTAGE-GATED CATION CHANNEL CALCIUM AND SODIUM"/>
    <property type="match status" value="1"/>
</dbReference>
<comment type="subcellular location">
    <subcellularLocation>
        <location evidence="1">Membrane</location>
        <topology evidence="1">Multi-pass membrane protein</topology>
    </subcellularLocation>
</comment>
<dbReference type="Pfam" id="PF00520">
    <property type="entry name" value="Ion_trans"/>
    <property type="match status" value="1"/>
</dbReference>
<gene>
    <name evidence="8" type="ORF">OSIN01602_LOCUS15217</name>
    <name evidence="9" type="ORF">OSIN01602_LOCUS15218</name>
</gene>
<sequence length="395" mass="44897">MTGNDEPEHASTTFAGGMSVARGEISCHRTNSSRVQIEAYNQVELVNSSSYAGDPPVKSEDKGEVNRSSDPDDEDDTSQRNIEEKVESTIGSISKMRLTCGKIVNDERSQTFIVILIIINSIMMGIGTFDFITGNEALDGAFQKTDKAFLIVFTIELVMQIIYRGWTLLLDGWLDFDLVIILLSWSFEQVQIIRAFRIFRALRLITRVETLRNLVLALFKVLPNLAAICCLLTLIFYIFAVMFTTLFKDNEAPYFKRLDASLFTLFQLMTLDYVDVVRPIVHEYYWSWSLFAIYLGIAGFIVFNLIIAVVVDAVADIEKESKQQREEEEEDNETYDVPTQLKDLRGEVLMLMQKQKESQAAMDSLAKELYRLHKISLPKKLRASRKELLGGGLNS</sequence>
<feature type="region of interest" description="Disordered" evidence="5">
    <location>
        <begin position="47"/>
        <end position="85"/>
    </location>
</feature>
<dbReference type="Gene3D" id="1.10.287.70">
    <property type="match status" value="1"/>
</dbReference>
<feature type="transmembrane region" description="Helical" evidence="6">
    <location>
        <begin position="291"/>
        <end position="315"/>
    </location>
</feature>
<reference evidence="8" key="1">
    <citation type="submission" date="2021-01" db="EMBL/GenBank/DDBJ databases">
        <authorList>
            <person name="Corre E."/>
            <person name="Pelletier E."/>
            <person name="Niang G."/>
            <person name="Scheremetjew M."/>
            <person name="Finn R."/>
            <person name="Kale V."/>
            <person name="Holt S."/>
            <person name="Cochrane G."/>
            <person name="Meng A."/>
            <person name="Brown T."/>
            <person name="Cohen L."/>
        </authorList>
    </citation>
    <scope>NUCLEOTIDE SEQUENCE</scope>
    <source>
        <strain evidence="8">Grunow 1884</strain>
    </source>
</reference>
<dbReference type="AlphaFoldDB" id="A0A6U1XI95"/>
<dbReference type="EMBL" id="HBGO01026527">
    <property type="protein sequence ID" value="CAD9349901.1"/>
    <property type="molecule type" value="Transcribed_RNA"/>
</dbReference>
<feature type="transmembrane region" description="Helical" evidence="6">
    <location>
        <begin position="112"/>
        <end position="132"/>
    </location>
</feature>
<evidence type="ECO:0000256" key="1">
    <source>
        <dbReference type="ARBA" id="ARBA00004141"/>
    </source>
</evidence>
<feature type="domain" description="Ion transport" evidence="7">
    <location>
        <begin position="111"/>
        <end position="321"/>
    </location>
</feature>
<dbReference type="EMBL" id="HBGO01026526">
    <property type="protein sequence ID" value="CAD9349899.1"/>
    <property type="molecule type" value="Transcribed_RNA"/>
</dbReference>
<dbReference type="InterPro" id="IPR005821">
    <property type="entry name" value="Ion_trans_dom"/>
</dbReference>
<evidence type="ECO:0000313" key="8">
    <source>
        <dbReference type="EMBL" id="CAD9349899.1"/>
    </source>
</evidence>
<protein>
    <recommendedName>
        <fullName evidence="7">Ion transport domain-containing protein</fullName>
    </recommendedName>
</protein>
<dbReference type="GO" id="GO:0001518">
    <property type="term" value="C:voltage-gated sodium channel complex"/>
    <property type="evidence" value="ECO:0007669"/>
    <property type="project" value="TreeGrafter"/>
</dbReference>
<name>A0A6U1XI95_TRICV</name>
<evidence type="ECO:0000256" key="2">
    <source>
        <dbReference type="ARBA" id="ARBA00022692"/>
    </source>
</evidence>
<organism evidence="8">
    <name type="scientific">Trieres chinensis</name>
    <name type="common">Marine centric diatom</name>
    <name type="synonym">Odontella sinensis</name>
    <dbReference type="NCBI Taxonomy" id="1514140"/>
    <lineage>
        <taxon>Eukaryota</taxon>
        <taxon>Sar</taxon>
        <taxon>Stramenopiles</taxon>
        <taxon>Ochrophyta</taxon>
        <taxon>Bacillariophyta</taxon>
        <taxon>Mediophyceae</taxon>
        <taxon>Biddulphiophycidae</taxon>
        <taxon>Eupodiscales</taxon>
        <taxon>Parodontellaceae</taxon>
        <taxon>Trieres</taxon>
    </lineage>
</organism>
<feature type="transmembrane region" description="Helical" evidence="6">
    <location>
        <begin position="217"/>
        <end position="240"/>
    </location>
</feature>
<dbReference type="PANTHER" id="PTHR10037:SF62">
    <property type="entry name" value="SODIUM CHANNEL PROTEIN 60E"/>
    <property type="match status" value="1"/>
</dbReference>
<evidence type="ECO:0000256" key="5">
    <source>
        <dbReference type="SAM" id="MobiDB-lite"/>
    </source>
</evidence>
<evidence type="ECO:0000259" key="7">
    <source>
        <dbReference type="Pfam" id="PF00520"/>
    </source>
</evidence>
<feature type="compositionally biased region" description="Basic and acidic residues" evidence="5">
    <location>
        <begin position="57"/>
        <end position="70"/>
    </location>
</feature>
<evidence type="ECO:0000256" key="3">
    <source>
        <dbReference type="ARBA" id="ARBA00022989"/>
    </source>
</evidence>
<dbReference type="InterPro" id="IPR027359">
    <property type="entry name" value="Volt_channel_dom_sf"/>
</dbReference>
<keyword evidence="4 6" id="KW-0472">Membrane</keyword>
<proteinExistence type="predicted"/>
<evidence type="ECO:0000256" key="4">
    <source>
        <dbReference type="ARBA" id="ARBA00023136"/>
    </source>
</evidence>
<dbReference type="GO" id="GO:0005248">
    <property type="term" value="F:voltage-gated sodium channel activity"/>
    <property type="evidence" value="ECO:0007669"/>
    <property type="project" value="TreeGrafter"/>
</dbReference>
<feature type="transmembrane region" description="Helical" evidence="6">
    <location>
        <begin position="148"/>
        <end position="166"/>
    </location>
</feature>
<dbReference type="SUPFAM" id="SSF81324">
    <property type="entry name" value="Voltage-gated potassium channels"/>
    <property type="match status" value="1"/>
</dbReference>
<accession>A0A6U1XI95</accession>
<dbReference type="InterPro" id="IPR043203">
    <property type="entry name" value="VGCC_Ca_Na"/>
</dbReference>
<dbReference type="Gene3D" id="1.20.120.350">
    <property type="entry name" value="Voltage-gated potassium channels. Chain C"/>
    <property type="match status" value="1"/>
</dbReference>
<evidence type="ECO:0000256" key="6">
    <source>
        <dbReference type="SAM" id="Phobius"/>
    </source>
</evidence>
<keyword evidence="3 6" id="KW-1133">Transmembrane helix</keyword>
<evidence type="ECO:0000313" key="9">
    <source>
        <dbReference type="EMBL" id="CAD9349901.1"/>
    </source>
</evidence>
<keyword evidence="2 6" id="KW-0812">Transmembrane</keyword>